<gene>
    <name evidence="1" type="ORF">METZ01_LOCUS92900</name>
</gene>
<evidence type="ECO:0000313" key="1">
    <source>
        <dbReference type="EMBL" id="SVA40046.1"/>
    </source>
</evidence>
<dbReference type="AlphaFoldDB" id="A0A381VI64"/>
<accession>A0A381VI64</accession>
<reference evidence="1" key="1">
    <citation type="submission" date="2018-05" db="EMBL/GenBank/DDBJ databases">
        <authorList>
            <person name="Lanie J.A."/>
            <person name="Ng W.-L."/>
            <person name="Kazmierczak K.M."/>
            <person name="Andrzejewski T.M."/>
            <person name="Davidsen T.M."/>
            <person name="Wayne K.J."/>
            <person name="Tettelin H."/>
            <person name="Glass J.I."/>
            <person name="Rusch D."/>
            <person name="Podicherti R."/>
            <person name="Tsui H.-C.T."/>
            <person name="Winkler M.E."/>
        </authorList>
    </citation>
    <scope>NUCLEOTIDE SEQUENCE</scope>
</reference>
<sequence>MSLKINYCQGSTLGGMFRIFLAGILFLCIGETDVCSGAKIDELNRNSTFHQKLSPGKAIKYYKSIENGTNLVPLSYDRLVFHKPSIKLMEKYNWALTLNNNQHIPNSSSSFLEIPLEVPAQYLKKSFKNSRSLYLDYTEEYLDASNIKHKDVRHSIVMLQIFIKNKRLNRKWVIYAPFLYIGGQIDLPEKWAPKNIWYQIRRELGLPPNNVGRFSHELNSSFFKIRLHERINNYYGVKITVDGSNSLPVENLWPRDAKKSFLMR</sequence>
<protein>
    <submittedName>
        <fullName evidence="1">Uncharacterized protein</fullName>
    </submittedName>
</protein>
<organism evidence="1">
    <name type="scientific">marine metagenome</name>
    <dbReference type="NCBI Taxonomy" id="408172"/>
    <lineage>
        <taxon>unclassified sequences</taxon>
        <taxon>metagenomes</taxon>
        <taxon>ecological metagenomes</taxon>
    </lineage>
</organism>
<dbReference type="EMBL" id="UINC01008909">
    <property type="protein sequence ID" value="SVA40046.1"/>
    <property type="molecule type" value="Genomic_DNA"/>
</dbReference>
<feature type="non-terminal residue" evidence="1">
    <location>
        <position position="264"/>
    </location>
</feature>
<proteinExistence type="predicted"/>
<name>A0A381VI64_9ZZZZ</name>